<comment type="caution">
    <text evidence="9">The sequence shown here is derived from an EMBL/GenBank/DDBJ whole genome shotgun (WGS) entry which is preliminary data.</text>
</comment>
<dbReference type="SMART" id="SM00448">
    <property type="entry name" value="REC"/>
    <property type="match status" value="1"/>
</dbReference>
<dbReference type="GO" id="GO:0003677">
    <property type="term" value="F:DNA binding"/>
    <property type="evidence" value="ECO:0007669"/>
    <property type="project" value="UniProtKB-KW"/>
</dbReference>
<dbReference type="FunFam" id="3.40.50.2300:FF:000018">
    <property type="entry name" value="DNA-binding transcriptional regulator NtrC"/>
    <property type="match status" value="1"/>
</dbReference>
<dbReference type="InterPro" id="IPR001789">
    <property type="entry name" value="Sig_transdc_resp-reg_receiver"/>
</dbReference>
<dbReference type="SUPFAM" id="SSF46894">
    <property type="entry name" value="C-terminal effector domain of the bipartite response regulators"/>
    <property type="match status" value="1"/>
</dbReference>
<dbReference type="Pfam" id="PF00196">
    <property type="entry name" value="GerE"/>
    <property type="match status" value="1"/>
</dbReference>
<feature type="domain" description="Response regulatory" evidence="8">
    <location>
        <begin position="9"/>
        <end position="123"/>
    </location>
</feature>
<dbReference type="PROSITE" id="PS00622">
    <property type="entry name" value="HTH_LUXR_1"/>
    <property type="match status" value="1"/>
</dbReference>
<sequence>MHSPLHRQSVFIVEDDASVRDALSLLLSLRGYPTALFACAEDFLGALTPDWRGVVIADIRMPGMSGLEMQEALAKHPSRLPVIIITGHGDLAAARQAFRWNAVDFIEKPFDHAQLLAAIERGMAGLPPDASALGTRPAATALSQREREVLALVVDGVDNRGIGERLGISPRTVEVHKSRIMTKLGARNLAELMRIANAAGKDAA</sequence>
<dbReference type="GO" id="GO:0006355">
    <property type="term" value="P:regulation of DNA-templated transcription"/>
    <property type="evidence" value="ECO:0007669"/>
    <property type="project" value="InterPro"/>
</dbReference>
<dbReference type="SMART" id="SM00421">
    <property type="entry name" value="HTH_LUXR"/>
    <property type="match status" value="1"/>
</dbReference>
<keyword evidence="10" id="KW-1185">Reference proteome</keyword>
<dbReference type="InterPro" id="IPR016032">
    <property type="entry name" value="Sig_transdc_resp-reg_C-effctor"/>
</dbReference>
<dbReference type="RefSeq" id="WP_187077379.1">
    <property type="nucleotide sequence ID" value="NZ_JACORT010000007.1"/>
</dbReference>
<evidence type="ECO:0000256" key="5">
    <source>
        <dbReference type="ARBA" id="ARBA00023163"/>
    </source>
</evidence>
<feature type="domain" description="HTH luxR-type" evidence="7">
    <location>
        <begin position="135"/>
        <end position="200"/>
    </location>
</feature>
<dbReference type="AlphaFoldDB" id="A0A923SCU2"/>
<dbReference type="CDD" id="cd06170">
    <property type="entry name" value="LuxR_C_like"/>
    <property type="match status" value="1"/>
</dbReference>
<evidence type="ECO:0000313" key="9">
    <source>
        <dbReference type="EMBL" id="MBC5784633.1"/>
    </source>
</evidence>
<name>A0A923SCU2_9BURK</name>
<dbReference type="PANTHER" id="PTHR44688:SF16">
    <property type="entry name" value="DNA-BINDING TRANSCRIPTIONAL ACTIVATOR DEVR_DOSR"/>
    <property type="match status" value="1"/>
</dbReference>
<reference evidence="9" key="1">
    <citation type="submission" date="2020-08" db="EMBL/GenBank/DDBJ databases">
        <title>Ramlibacter sp. USB13 16S ribosomal RNA gene genome sequencing and assembly.</title>
        <authorList>
            <person name="Kang M."/>
        </authorList>
    </citation>
    <scope>NUCLEOTIDE SEQUENCE</scope>
    <source>
        <strain evidence="9">USB13</strain>
    </source>
</reference>
<evidence type="ECO:0000259" key="8">
    <source>
        <dbReference type="PROSITE" id="PS50110"/>
    </source>
</evidence>
<dbReference type="InterPro" id="IPR011006">
    <property type="entry name" value="CheY-like_superfamily"/>
</dbReference>
<dbReference type="PROSITE" id="PS50110">
    <property type="entry name" value="RESPONSE_REGULATORY"/>
    <property type="match status" value="1"/>
</dbReference>
<dbReference type="PROSITE" id="PS50043">
    <property type="entry name" value="HTH_LUXR_2"/>
    <property type="match status" value="1"/>
</dbReference>
<evidence type="ECO:0000256" key="3">
    <source>
        <dbReference type="ARBA" id="ARBA00023015"/>
    </source>
</evidence>
<dbReference type="Gene3D" id="1.10.10.10">
    <property type="entry name" value="Winged helix-like DNA-binding domain superfamily/Winged helix DNA-binding domain"/>
    <property type="match status" value="1"/>
</dbReference>
<dbReference type="Pfam" id="PF00072">
    <property type="entry name" value="Response_reg"/>
    <property type="match status" value="1"/>
</dbReference>
<protein>
    <submittedName>
        <fullName evidence="9">Response regulator transcription factor</fullName>
    </submittedName>
</protein>
<keyword evidence="3" id="KW-0805">Transcription regulation</keyword>
<dbReference type="SUPFAM" id="SSF52172">
    <property type="entry name" value="CheY-like"/>
    <property type="match status" value="1"/>
</dbReference>
<dbReference type="PANTHER" id="PTHR44688">
    <property type="entry name" value="DNA-BINDING TRANSCRIPTIONAL ACTIVATOR DEVR_DOSR"/>
    <property type="match status" value="1"/>
</dbReference>
<proteinExistence type="predicted"/>
<evidence type="ECO:0000256" key="2">
    <source>
        <dbReference type="ARBA" id="ARBA00023012"/>
    </source>
</evidence>
<dbReference type="GO" id="GO:0000160">
    <property type="term" value="P:phosphorelay signal transduction system"/>
    <property type="evidence" value="ECO:0007669"/>
    <property type="project" value="UniProtKB-KW"/>
</dbReference>
<keyword evidence="4" id="KW-0238">DNA-binding</keyword>
<accession>A0A923SCU2</accession>
<dbReference type="Gene3D" id="3.40.50.2300">
    <property type="match status" value="1"/>
</dbReference>
<organism evidence="9 10">
    <name type="scientific">Ramlibacter cellulosilyticus</name>
    <dbReference type="NCBI Taxonomy" id="2764187"/>
    <lineage>
        <taxon>Bacteria</taxon>
        <taxon>Pseudomonadati</taxon>
        <taxon>Pseudomonadota</taxon>
        <taxon>Betaproteobacteria</taxon>
        <taxon>Burkholderiales</taxon>
        <taxon>Comamonadaceae</taxon>
        <taxon>Ramlibacter</taxon>
    </lineage>
</organism>
<evidence type="ECO:0000256" key="1">
    <source>
        <dbReference type="ARBA" id="ARBA00022553"/>
    </source>
</evidence>
<evidence type="ECO:0000256" key="6">
    <source>
        <dbReference type="PROSITE-ProRule" id="PRU00169"/>
    </source>
</evidence>
<dbReference type="Proteomes" id="UP000608513">
    <property type="component" value="Unassembled WGS sequence"/>
</dbReference>
<dbReference type="EMBL" id="JACORT010000007">
    <property type="protein sequence ID" value="MBC5784633.1"/>
    <property type="molecule type" value="Genomic_DNA"/>
</dbReference>
<dbReference type="PRINTS" id="PR00038">
    <property type="entry name" value="HTHLUXR"/>
</dbReference>
<gene>
    <name evidence="9" type="ORF">H8N03_16920</name>
</gene>
<feature type="modified residue" description="4-aspartylphosphate" evidence="6">
    <location>
        <position position="58"/>
    </location>
</feature>
<keyword evidence="2" id="KW-0902">Two-component regulatory system</keyword>
<dbReference type="InterPro" id="IPR000792">
    <property type="entry name" value="Tscrpt_reg_LuxR_C"/>
</dbReference>
<evidence type="ECO:0000259" key="7">
    <source>
        <dbReference type="PROSITE" id="PS50043"/>
    </source>
</evidence>
<evidence type="ECO:0000313" key="10">
    <source>
        <dbReference type="Proteomes" id="UP000608513"/>
    </source>
</evidence>
<evidence type="ECO:0000256" key="4">
    <source>
        <dbReference type="ARBA" id="ARBA00023125"/>
    </source>
</evidence>
<dbReference type="InterPro" id="IPR036388">
    <property type="entry name" value="WH-like_DNA-bd_sf"/>
</dbReference>
<keyword evidence="1 6" id="KW-0597">Phosphoprotein</keyword>
<keyword evidence="5" id="KW-0804">Transcription</keyword>